<comment type="caution">
    <text evidence="6">The sequence shown here is derived from an EMBL/GenBank/DDBJ whole genome shotgun (WGS) entry which is preliminary data.</text>
</comment>
<evidence type="ECO:0000256" key="3">
    <source>
        <dbReference type="ARBA" id="ARBA00023163"/>
    </source>
</evidence>
<dbReference type="Gene3D" id="1.10.10.60">
    <property type="entry name" value="Homeodomain-like"/>
    <property type="match status" value="1"/>
</dbReference>
<dbReference type="PANTHER" id="PTHR47506">
    <property type="entry name" value="TRANSCRIPTIONAL REGULATORY PROTEIN"/>
    <property type="match status" value="1"/>
</dbReference>
<gene>
    <name evidence="6" type="ORF">D0T12_30535</name>
</gene>
<keyword evidence="7" id="KW-1185">Reference proteome</keyword>
<dbReference type="AlphaFoldDB" id="A0A372G988"/>
<dbReference type="RefSeq" id="WP_117404011.1">
    <property type="nucleotide sequence ID" value="NZ_QVNQ01000012.1"/>
</dbReference>
<evidence type="ECO:0000256" key="2">
    <source>
        <dbReference type="ARBA" id="ARBA00023125"/>
    </source>
</evidence>
<evidence type="ECO:0000259" key="5">
    <source>
        <dbReference type="PROSITE" id="PS50977"/>
    </source>
</evidence>
<dbReference type="GO" id="GO:0003677">
    <property type="term" value="F:DNA binding"/>
    <property type="evidence" value="ECO:0007669"/>
    <property type="project" value="UniProtKB-UniRule"/>
</dbReference>
<protein>
    <submittedName>
        <fullName evidence="6">TetR/AcrR family transcriptional regulator</fullName>
    </submittedName>
</protein>
<keyword evidence="1" id="KW-0805">Transcription regulation</keyword>
<sequence>MARAKEFDPDEALRRALELFWERGYEATSMADLVACLGVARASIYATFGGKHELYLKALERYLRTTDPAIAEALSRPGPVLPQVRRLIEDYAEQSFRGRPRNGCFVVNTAVELAARDPEAARLVEASWTFLEASLTSALTRARAQGELPGDRDPRSLARFLVVFFQGLRVLGRAPGDDDRLRDATREALALFD</sequence>
<dbReference type="Proteomes" id="UP000262882">
    <property type="component" value="Unassembled WGS sequence"/>
</dbReference>
<name>A0A372G988_9ACTN</name>
<dbReference type="InterPro" id="IPR001647">
    <property type="entry name" value="HTH_TetR"/>
</dbReference>
<dbReference type="Pfam" id="PF00440">
    <property type="entry name" value="TetR_N"/>
    <property type="match status" value="1"/>
</dbReference>
<dbReference type="InterPro" id="IPR011075">
    <property type="entry name" value="TetR_C"/>
</dbReference>
<organism evidence="6 7">
    <name type="scientific">Actinomadura spongiicola</name>
    <dbReference type="NCBI Taxonomy" id="2303421"/>
    <lineage>
        <taxon>Bacteria</taxon>
        <taxon>Bacillati</taxon>
        <taxon>Actinomycetota</taxon>
        <taxon>Actinomycetes</taxon>
        <taxon>Streptosporangiales</taxon>
        <taxon>Thermomonosporaceae</taxon>
        <taxon>Actinomadura</taxon>
    </lineage>
</organism>
<evidence type="ECO:0000313" key="6">
    <source>
        <dbReference type="EMBL" id="RFS81633.1"/>
    </source>
</evidence>
<evidence type="ECO:0000256" key="1">
    <source>
        <dbReference type="ARBA" id="ARBA00023015"/>
    </source>
</evidence>
<feature type="DNA-binding region" description="H-T-H motif" evidence="4">
    <location>
        <begin position="29"/>
        <end position="48"/>
    </location>
</feature>
<dbReference type="EMBL" id="QVNQ01000012">
    <property type="protein sequence ID" value="RFS81633.1"/>
    <property type="molecule type" value="Genomic_DNA"/>
</dbReference>
<dbReference type="Gene3D" id="1.10.357.10">
    <property type="entry name" value="Tetracycline Repressor, domain 2"/>
    <property type="match status" value="1"/>
</dbReference>
<proteinExistence type="predicted"/>
<accession>A0A372G988</accession>
<keyword evidence="2 4" id="KW-0238">DNA-binding</keyword>
<dbReference type="SUPFAM" id="SSF46689">
    <property type="entry name" value="Homeodomain-like"/>
    <property type="match status" value="1"/>
</dbReference>
<reference evidence="6 7" key="1">
    <citation type="submission" date="2018-08" db="EMBL/GenBank/DDBJ databases">
        <title>Actinomadura spongicola sp. nov., isolated from marine sponge Leucetta chagosensis.</title>
        <authorList>
            <person name="Li L."/>
            <person name="Lin H.W."/>
        </authorList>
    </citation>
    <scope>NUCLEOTIDE SEQUENCE [LARGE SCALE GENOMIC DNA]</scope>
    <source>
        <strain evidence="6 7">LHW52907</strain>
    </source>
</reference>
<feature type="domain" description="HTH tetR-type" evidence="5">
    <location>
        <begin position="6"/>
        <end position="66"/>
    </location>
</feature>
<dbReference type="PANTHER" id="PTHR47506:SF1">
    <property type="entry name" value="HTH-TYPE TRANSCRIPTIONAL REGULATOR YJDC"/>
    <property type="match status" value="1"/>
</dbReference>
<keyword evidence="3" id="KW-0804">Transcription</keyword>
<dbReference type="Pfam" id="PF16925">
    <property type="entry name" value="TetR_C_13"/>
    <property type="match status" value="1"/>
</dbReference>
<dbReference type="InterPro" id="IPR009057">
    <property type="entry name" value="Homeodomain-like_sf"/>
</dbReference>
<evidence type="ECO:0000313" key="7">
    <source>
        <dbReference type="Proteomes" id="UP000262882"/>
    </source>
</evidence>
<dbReference type="PROSITE" id="PS50977">
    <property type="entry name" value="HTH_TETR_2"/>
    <property type="match status" value="1"/>
</dbReference>
<dbReference type="InterPro" id="IPR036271">
    <property type="entry name" value="Tet_transcr_reg_TetR-rel_C_sf"/>
</dbReference>
<dbReference type="SUPFAM" id="SSF48498">
    <property type="entry name" value="Tetracyclin repressor-like, C-terminal domain"/>
    <property type="match status" value="1"/>
</dbReference>
<dbReference type="PRINTS" id="PR00455">
    <property type="entry name" value="HTHTETR"/>
</dbReference>
<dbReference type="OrthoDB" id="9805134at2"/>
<evidence type="ECO:0000256" key="4">
    <source>
        <dbReference type="PROSITE-ProRule" id="PRU00335"/>
    </source>
</evidence>